<keyword evidence="2" id="KW-1185">Reference proteome</keyword>
<dbReference type="GO" id="GO:0000151">
    <property type="term" value="C:ubiquitin ligase complex"/>
    <property type="evidence" value="ECO:0007669"/>
    <property type="project" value="TreeGrafter"/>
</dbReference>
<dbReference type="GO" id="GO:0030332">
    <property type="term" value="F:cyclin binding"/>
    <property type="evidence" value="ECO:0007669"/>
    <property type="project" value="TreeGrafter"/>
</dbReference>
<keyword evidence="1" id="KW-0012">Acyltransferase</keyword>
<sequence>MSAFYIEILDSLQVVDIYAKYSQQCSPASQTDTVRLQSDTVVFIDKHTSVDLPVSVNAGLSTKTQLEQIRSADDGSEWVRLRAPISSASKKARLENTPQLITGIKRTVTVSSLLGLSDICCRACKTQLVSEAFTGRADPLSIRDLPSAYWIELVDCWVCHPEEDDLTVNKELLFDFESDKTATAPQSLYSSSSSAAAALNAVSSTSVDVWVGDSFALISAGLIKDLPTRLVHIEDKKRFDNAYTELRCTECDHIIGESGRMGTRRMQKLYMHYVDFQVSNIQIEHVSVSFSQVFCSELLGHISAHAVYKFVVEERQSCRPVALIHVVGWNAELHASRLISESASKAKNLTSLSSDKKPFSKYVKVLFAITGDSTFDSMAKEWLSTDSTELVSLLEEDCKALARELDLHSSLLPPQLRMIGNMKRSFLRM</sequence>
<reference evidence="1" key="1">
    <citation type="submission" date="2022-07" db="EMBL/GenBank/DDBJ databases">
        <title>Phylogenomic reconstructions and comparative analyses of Kickxellomycotina fungi.</title>
        <authorList>
            <person name="Reynolds N.K."/>
            <person name="Stajich J.E."/>
            <person name="Barry K."/>
            <person name="Grigoriev I.V."/>
            <person name="Crous P."/>
            <person name="Smith M.E."/>
        </authorList>
    </citation>
    <scope>NUCLEOTIDE SEQUENCE</scope>
    <source>
        <strain evidence="1">NBRC 105413</strain>
    </source>
</reference>
<dbReference type="GO" id="GO:0031624">
    <property type="term" value="F:ubiquitin conjugating enzyme binding"/>
    <property type="evidence" value="ECO:0007669"/>
    <property type="project" value="TreeGrafter"/>
</dbReference>
<keyword evidence="1" id="KW-0808">Transferase</keyword>
<dbReference type="GO" id="GO:0005829">
    <property type="term" value="C:cytosol"/>
    <property type="evidence" value="ECO:0007669"/>
    <property type="project" value="TreeGrafter"/>
</dbReference>
<dbReference type="PANTHER" id="PTHR31531:SF2">
    <property type="entry name" value="E3 UBIQUITIN-PROTEIN LIGASE E3D"/>
    <property type="match status" value="1"/>
</dbReference>
<name>A0A9W8CJ94_9FUNG</name>
<dbReference type="InterPro" id="IPR019193">
    <property type="entry name" value="UBQ-conj_enz_E2-bd_prot"/>
</dbReference>
<dbReference type="AlphaFoldDB" id="A0A9W8CJ94"/>
<dbReference type="GO" id="GO:0043161">
    <property type="term" value="P:proteasome-mediated ubiquitin-dependent protein catabolic process"/>
    <property type="evidence" value="ECO:0007669"/>
    <property type="project" value="TreeGrafter"/>
</dbReference>
<dbReference type="PANTHER" id="PTHR31531">
    <property type="entry name" value="E3 UBIQUITIN-PROTEIN LIGASE E3D FAMILY MEMBER"/>
    <property type="match status" value="1"/>
</dbReference>
<proteinExistence type="predicted"/>
<accession>A0A9W8CJ94</accession>
<dbReference type="EC" id="2.3.2.26" evidence="1"/>
<dbReference type="GO" id="GO:0005634">
    <property type="term" value="C:nucleus"/>
    <property type="evidence" value="ECO:0007669"/>
    <property type="project" value="TreeGrafter"/>
</dbReference>
<dbReference type="GO" id="GO:0051865">
    <property type="term" value="P:protein autoubiquitination"/>
    <property type="evidence" value="ECO:0007669"/>
    <property type="project" value="TreeGrafter"/>
</dbReference>
<dbReference type="GO" id="GO:0061630">
    <property type="term" value="F:ubiquitin protein ligase activity"/>
    <property type="evidence" value="ECO:0007669"/>
    <property type="project" value="UniProtKB-EC"/>
</dbReference>
<dbReference type="GO" id="GO:0000209">
    <property type="term" value="P:protein polyubiquitination"/>
    <property type="evidence" value="ECO:0007669"/>
    <property type="project" value="TreeGrafter"/>
</dbReference>
<protein>
    <submittedName>
        <fullName evidence="1">E3 ubiquitin-protein ligase E3D</fullName>
        <ecNumber evidence="1">2.3.2.26</ecNumber>
    </submittedName>
</protein>
<dbReference type="Pfam" id="PF09814">
    <property type="entry name" value="HECT_2"/>
    <property type="match status" value="1"/>
</dbReference>
<evidence type="ECO:0000313" key="1">
    <source>
        <dbReference type="EMBL" id="KAJ1646238.1"/>
    </source>
</evidence>
<evidence type="ECO:0000313" key="2">
    <source>
        <dbReference type="Proteomes" id="UP001145021"/>
    </source>
</evidence>
<dbReference type="GO" id="GO:0006513">
    <property type="term" value="P:protein monoubiquitination"/>
    <property type="evidence" value="ECO:0007669"/>
    <property type="project" value="TreeGrafter"/>
</dbReference>
<gene>
    <name evidence="1" type="primary">UBE3D</name>
    <name evidence="1" type="ORF">LPJ64_002257</name>
</gene>
<comment type="caution">
    <text evidence="1">The sequence shown here is derived from an EMBL/GenBank/DDBJ whole genome shotgun (WGS) entry which is preliminary data.</text>
</comment>
<organism evidence="1 2">
    <name type="scientific">Coemansia asiatica</name>
    <dbReference type="NCBI Taxonomy" id="1052880"/>
    <lineage>
        <taxon>Eukaryota</taxon>
        <taxon>Fungi</taxon>
        <taxon>Fungi incertae sedis</taxon>
        <taxon>Zoopagomycota</taxon>
        <taxon>Kickxellomycotina</taxon>
        <taxon>Kickxellomycetes</taxon>
        <taxon>Kickxellales</taxon>
        <taxon>Kickxellaceae</taxon>
        <taxon>Coemansia</taxon>
    </lineage>
</organism>
<dbReference type="Proteomes" id="UP001145021">
    <property type="component" value="Unassembled WGS sequence"/>
</dbReference>
<dbReference type="EMBL" id="JANBOH010000069">
    <property type="protein sequence ID" value="KAJ1646238.1"/>
    <property type="molecule type" value="Genomic_DNA"/>
</dbReference>